<gene>
    <name evidence="2" type="ORF">LECACI_7A001768</name>
</gene>
<comment type="caution">
    <text evidence="2">The sequence shown here is derived from an EMBL/GenBank/DDBJ whole genome shotgun (WGS) entry which is preliminary data.</text>
</comment>
<organism evidence="2 3">
    <name type="scientific">Lecanosticta acicola</name>
    <dbReference type="NCBI Taxonomy" id="111012"/>
    <lineage>
        <taxon>Eukaryota</taxon>
        <taxon>Fungi</taxon>
        <taxon>Dikarya</taxon>
        <taxon>Ascomycota</taxon>
        <taxon>Pezizomycotina</taxon>
        <taxon>Dothideomycetes</taxon>
        <taxon>Dothideomycetidae</taxon>
        <taxon>Mycosphaerellales</taxon>
        <taxon>Mycosphaerellaceae</taxon>
        <taxon>Lecanosticta</taxon>
    </lineage>
</organism>
<dbReference type="Proteomes" id="UP001296104">
    <property type="component" value="Unassembled WGS sequence"/>
</dbReference>
<feature type="region of interest" description="Disordered" evidence="1">
    <location>
        <begin position="1"/>
        <end position="20"/>
    </location>
</feature>
<accession>A0AAI8YTK4</accession>
<proteinExistence type="predicted"/>
<evidence type="ECO:0000256" key="1">
    <source>
        <dbReference type="SAM" id="MobiDB-lite"/>
    </source>
</evidence>
<name>A0AAI8YTK4_9PEZI</name>
<evidence type="ECO:0000313" key="2">
    <source>
        <dbReference type="EMBL" id="CAK3857890.1"/>
    </source>
</evidence>
<protein>
    <submittedName>
        <fullName evidence="2">Uncharacterized protein</fullName>
    </submittedName>
</protein>
<sequence>MDTSKELQPDSQASPPDETTVVDNKHLSEMAHALQHSHGLLGLSDTTRRLILPYISGDPGLAVFDAIKRHLEMARGTWSDESRYSPYVSYNYENLRDDTQYLSSFPGYVKQAIELFQQEAEWRLNTCYGGGNTPEDFIPIAEEFDLFMLGMLQGHIRYITEENKEWDLSEVVKFMTEQRKFDLSLALHEEEEPESDDEDPCFTEEYNPVFGRSLRFVFAWHSRKIGTLLAYKTAGHILPPELVEMIAEYFYDQKVLEGF</sequence>
<reference evidence="2" key="1">
    <citation type="submission" date="2023-11" db="EMBL/GenBank/DDBJ databases">
        <authorList>
            <person name="Alioto T."/>
            <person name="Alioto T."/>
            <person name="Gomez Garrido J."/>
        </authorList>
    </citation>
    <scope>NUCLEOTIDE SEQUENCE</scope>
</reference>
<keyword evidence="3" id="KW-1185">Reference proteome</keyword>
<dbReference type="AlphaFoldDB" id="A0AAI8YTK4"/>
<evidence type="ECO:0000313" key="3">
    <source>
        <dbReference type="Proteomes" id="UP001296104"/>
    </source>
</evidence>
<dbReference type="EMBL" id="CAVMBE010000007">
    <property type="protein sequence ID" value="CAK3857890.1"/>
    <property type="molecule type" value="Genomic_DNA"/>
</dbReference>